<dbReference type="Proteomes" id="UP000298652">
    <property type="component" value="Chromosome 6"/>
</dbReference>
<keyword evidence="2" id="KW-1185">Reference proteome</keyword>
<gene>
    <name evidence="1" type="ORF">SEVIR_6G195501v2</name>
</gene>
<evidence type="ECO:0000313" key="1">
    <source>
        <dbReference type="EMBL" id="TKW10858.1"/>
    </source>
</evidence>
<accession>A0A4U6U5M1</accession>
<dbReference type="EMBL" id="CM016557">
    <property type="protein sequence ID" value="TKW10858.1"/>
    <property type="molecule type" value="Genomic_DNA"/>
</dbReference>
<evidence type="ECO:0000313" key="2">
    <source>
        <dbReference type="Proteomes" id="UP000298652"/>
    </source>
</evidence>
<reference evidence="1" key="1">
    <citation type="submission" date="2019-03" db="EMBL/GenBank/DDBJ databases">
        <title>WGS assembly of Setaria viridis.</title>
        <authorList>
            <person name="Huang P."/>
            <person name="Jenkins J."/>
            <person name="Grimwood J."/>
            <person name="Barry K."/>
            <person name="Healey A."/>
            <person name="Mamidi S."/>
            <person name="Sreedasyam A."/>
            <person name="Shu S."/>
            <person name="Feldman M."/>
            <person name="Wu J."/>
            <person name="Yu Y."/>
            <person name="Chen C."/>
            <person name="Johnson J."/>
            <person name="Rokhsar D."/>
            <person name="Baxter I."/>
            <person name="Schmutz J."/>
            <person name="Brutnell T."/>
            <person name="Kellogg E."/>
        </authorList>
    </citation>
    <scope>NUCLEOTIDE SEQUENCE [LARGE SCALE GENOMIC DNA]</scope>
</reference>
<proteinExistence type="predicted"/>
<organism evidence="1 2">
    <name type="scientific">Setaria viridis</name>
    <name type="common">Green bristlegrass</name>
    <name type="synonym">Setaria italica subsp. viridis</name>
    <dbReference type="NCBI Taxonomy" id="4556"/>
    <lineage>
        <taxon>Eukaryota</taxon>
        <taxon>Viridiplantae</taxon>
        <taxon>Streptophyta</taxon>
        <taxon>Embryophyta</taxon>
        <taxon>Tracheophyta</taxon>
        <taxon>Spermatophyta</taxon>
        <taxon>Magnoliopsida</taxon>
        <taxon>Liliopsida</taxon>
        <taxon>Poales</taxon>
        <taxon>Poaceae</taxon>
        <taxon>PACMAD clade</taxon>
        <taxon>Panicoideae</taxon>
        <taxon>Panicodae</taxon>
        <taxon>Paniceae</taxon>
        <taxon>Cenchrinae</taxon>
        <taxon>Setaria</taxon>
    </lineage>
</organism>
<protein>
    <submittedName>
        <fullName evidence="1">Uncharacterized protein</fullName>
    </submittedName>
</protein>
<name>A0A4U6U5M1_SETVI</name>
<dbReference type="Gramene" id="TKW10858">
    <property type="protein sequence ID" value="TKW10858"/>
    <property type="gene ID" value="SEVIR_6G195501v2"/>
</dbReference>
<sequence>MRQDGTTRNSRHCFIVQEQRPNPIGSEQSLAVNSSLAGPAPTALPLMICSACGARERAERPWQGQESRRQASPCPLPRIFHCACACGRSEAASAGFGTARARARAPLRRADPEKLEAYGGRPVAARTWPIRRDPIRARASIISLPTHTHNHTGRSVEHSERGVSQCPCVWACGGSEQSHHPAVTGIVVLYY</sequence>
<dbReference type="AlphaFoldDB" id="A0A4U6U5M1"/>